<dbReference type="Proteomes" id="UP001296943">
    <property type="component" value="Unassembled WGS sequence"/>
</dbReference>
<evidence type="ECO:0000259" key="4">
    <source>
        <dbReference type="Pfam" id="PF00534"/>
    </source>
</evidence>
<dbReference type="Gene3D" id="3.40.50.2000">
    <property type="entry name" value="Glycogen Phosphorylase B"/>
    <property type="match status" value="2"/>
</dbReference>
<evidence type="ECO:0000256" key="1">
    <source>
        <dbReference type="ARBA" id="ARBA00022676"/>
    </source>
</evidence>
<dbReference type="InterPro" id="IPR028098">
    <property type="entry name" value="Glyco_trans_4-like_N"/>
</dbReference>
<protein>
    <submittedName>
        <fullName evidence="6">Glycosyltransferase involved in cell wall biosynthesis</fullName>
    </submittedName>
</protein>
<organism evidence="6 7">
    <name type="scientific">Aquibacillus albus</name>
    <dbReference type="NCBI Taxonomy" id="1168171"/>
    <lineage>
        <taxon>Bacteria</taxon>
        <taxon>Bacillati</taxon>
        <taxon>Bacillota</taxon>
        <taxon>Bacilli</taxon>
        <taxon>Bacillales</taxon>
        <taxon>Bacillaceae</taxon>
        <taxon>Aquibacillus</taxon>
    </lineage>
</organism>
<feature type="domain" description="Glycosyltransferase subfamily 4-like N-terminal" evidence="5">
    <location>
        <begin position="67"/>
        <end position="153"/>
    </location>
</feature>
<dbReference type="Pfam" id="PF00534">
    <property type="entry name" value="Glycos_transf_1"/>
    <property type="match status" value="1"/>
</dbReference>
<evidence type="ECO:0000256" key="3">
    <source>
        <dbReference type="SAM" id="Coils"/>
    </source>
</evidence>
<evidence type="ECO:0000313" key="6">
    <source>
        <dbReference type="EMBL" id="MBM7571380.1"/>
    </source>
</evidence>
<name>A0ABS2N0F1_9BACI</name>
<sequence length="353" mass="41050">MNKKSIVMIGPFPPPIGGISIHTSRLVSEINKKYKIFKIDTSRNRIIQGVILLKLLILSKVKLSTFIVHNHVFKLWSNSIIVFLCKFFGVKYIQTIHSFRINHDELGSKEIKLIKFIIRNTYKTIAVSNKIREDLLQFDPSLSEKITVIPAFIPYENKQVSSKKYLDDLQISEFLKSHEVILCANAYKIVFYNNEDLYGLDLCIDLMGKIKQLDFNVGFIFMLPQISNSEYYNNLLEKIRELGLEQDFLFINKEVDLVPLFEYVDIFLRPTNTDGDALSIRESLYSGTPCIASDVVDRPLGTVTFKNRNVVDLYEKVQNVIINLEEEKAKVRNFSNTHEEFIDKYYRLYEKCN</sequence>
<reference evidence="6 7" key="1">
    <citation type="submission" date="2021-01" db="EMBL/GenBank/DDBJ databases">
        <title>Genomic Encyclopedia of Type Strains, Phase IV (KMG-IV): sequencing the most valuable type-strain genomes for metagenomic binning, comparative biology and taxonomic classification.</title>
        <authorList>
            <person name="Goeker M."/>
        </authorList>
    </citation>
    <scope>NUCLEOTIDE SEQUENCE [LARGE SCALE GENOMIC DNA]</scope>
    <source>
        <strain evidence="6 7">DSM 23711</strain>
    </source>
</reference>
<dbReference type="InterPro" id="IPR001296">
    <property type="entry name" value="Glyco_trans_1"/>
</dbReference>
<dbReference type="Pfam" id="PF13439">
    <property type="entry name" value="Glyco_transf_4"/>
    <property type="match status" value="1"/>
</dbReference>
<dbReference type="EMBL" id="JAFBDR010000008">
    <property type="protein sequence ID" value="MBM7571380.1"/>
    <property type="molecule type" value="Genomic_DNA"/>
</dbReference>
<accession>A0ABS2N0F1</accession>
<keyword evidence="1" id="KW-0328">Glycosyltransferase</keyword>
<keyword evidence="3" id="KW-0175">Coiled coil</keyword>
<comment type="caution">
    <text evidence="6">The sequence shown here is derived from an EMBL/GenBank/DDBJ whole genome shotgun (WGS) entry which is preliminary data.</text>
</comment>
<dbReference type="RefSeq" id="WP_204498928.1">
    <property type="nucleotide sequence ID" value="NZ_JAFBDR010000008.1"/>
</dbReference>
<feature type="domain" description="Glycosyl transferase family 1" evidence="4">
    <location>
        <begin position="198"/>
        <end position="336"/>
    </location>
</feature>
<evidence type="ECO:0000313" key="7">
    <source>
        <dbReference type="Proteomes" id="UP001296943"/>
    </source>
</evidence>
<keyword evidence="7" id="KW-1185">Reference proteome</keyword>
<dbReference type="PANTHER" id="PTHR12526:SF629">
    <property type="entry name" value="TEICHURONIC ACID BIOSYNTHESIS GLYCOSYLTRANSFERASE TUAH-RELATED"/>
    <property type="match status" value="1"/>
</dbReference>
<evidence type="ECO:0000256" key="2">
    <source>
        <dbReference type="ARBA" id="ARBA00022679"/>
    </source>
</evidence>
<dbReference type="SUPFAM" id="SSF53756">
    <property type="entry name" value="UDP-Glycosyltransferase/glycogen phosphorylase"/>
    <property type="match status" value="1"/>
</dbReference>
<keyword evidence="2" id="KW-0808">Transferase</keyword>
<dbReference type="PANTHER" id="PTHR12526">
    <property type="entry name" value="GLYCOSYLTRANSFERASE"/>
    <property type="match status" value="1"/>
</dbReference>
<feature type="coiled-coil region" evidence="3">
    <location>
        <begin position="307"/>
        <end position="344"/>
    </location>
</feature>
<evidence type="ECO:0000259" key="5">
    <source>
        <dbReference type="Pfam" id="PF13439"/>
    </source>
</evidence>
<gene>
    <name evidence="6" type="ORF">JOC48_001876</name>
</gene>
<proteinExistence type="predicted"/>